<dbReference type="PANTHER" id="PTHR30168">
    <property type="entry name" value="PUTATIVE MEMBRANE PROTEIN YPFJ"/>
    <property type="match status" value="1"/>
</dbReference>
<feature type="transmembrane region" description="Helical" evidence="6">
    <location>
        <begin position="59"/>
        <end position="78"/>
    </location>
</feature>
<evidence type="ECO:0000256" key="2">
    <source>
        <dbReference type="ARBA" id="ARBA00022692"/>
    </source>
</evidence>
<dbReference type="RefSeq" id="WP_092683766.1">
    <property type="nucleotide sequence ID" value="NZ_FNMZ01000007.1"/>
</dbReference>
<name>A0A1H3CY16_9RHOB</name>
<evidence type="ECO:0000256" key="6">
    <source>
        <dbReference type="SAM" id="Phobius"/>
    </source>
</evidence>
<dbReference type="InterPro" id="IPR007343">
    <property type="entry name" value="Uncharacterised_pept_Zn_put"/>
</dbReference>
<keyword evidence="8" id="KW-1185">Reference proteome</keyword>
<protein>
    <recommendedName>
        <fullName evidence="9">Neutral zinc metallopeptidase</fullName>
    </recommendedName>
</protein>
<comment type="subcellular location">
    <subcellularLocation>
        <location evidence="1">Membrane</location>
        <topology evidence="1">Single-pass membrane protein</topology>
    </subcellularLocation>
</comment>
<accession>A0A1H3CY16</accession>
<dbReference type="Proteomes" id="UP000199118">
    <property type="component" value="Unassembled WGS sequence"/>
</dbReference>
<keyword evidence="3 6" id="KW-1133">Transmembrane helix</keyword>
<evidence type="ECO:0000256" key="3">
    <source>
        <dbReference type="ARBA" id="ARBA00022989"/>
    </source>
</evidence>
<evidence type="ECO:0000256" key="5">
    <source>
        <dbReference type="SAM" id="MobiDB-lite"/>
    </source>
</evidence>
<keyword evidence="4 6" id="KW-0472">Membrane</keyword>
<gene>
    <name evidence="7" type="ORF">SAMN05444336_10717</name>
</gene>
<dbReference type="AlphaFoldDB" id="A0A1H3CY16"/>
<evidence type="ECO:0000256" key="1">
    <source>
        <dbReference type="ARBA" id="ARBA00004167"/>
    </source>
</evidence>
<feature type="compositionally biased region" description="Basic and acidic residues" evidence="5">
    <location>
        <begin position="7"/>
        <end position="17"/>
    </location>
</feature>
<dbReference type="PANTHER" id="PTHR30168:SF0">
    <property type="entry name" value="INNER MEMBRANE PROTEIN"/>
    <property type="match status" value="1"/>
</dbReference>
<feature type="region of interest" description="Disordered" evidence="5">
    <location>
        <begin position="1"/>
        <end position="48"/>
    </location>
</feature>
<reference evidence="7 8" key="1">
    <citation type="submission" date="2016-10" db="EMBL/GenBank/DDBJ databases">
        <authorList>
            <person name="de Groot N.N."/>
        </authorList>
    </citation>
    <scope>NUCLEOTIDE SEQUENCE [LARGE SCALE GENOMIC DNA]</scope>
    <source>
        <strain evidence="7 8">DSM 17890</strain>
    </source>
</reference>
<dbReference type="GO" id="GO:0016020">
    <property type="term" value="C:membrane"/>
    <property type="evidence" value="ECO:0007669"/>
    <property type="project" value="UniProtKB-SubCell"/>
</dbReference>
<evidence type="ECO:0000256" key="4">
    <source>
        <dbReference type="ARBA" id="ARBA00023136"/>
    </source>
</evidence>
<evidence type="ECO:0008006" key="9">
    <source>
        <dbReference type="Google" id="ProtNLM"/>
    </source>
</evidence>
<evidence type="ECO:0000313" key="7">
    <source>
        <dbReference type="EMBL" id="SDX58434.1"/>
    </source>
</evidence>
<dbReference type="Pfam" id="PF04228">
    <property type="entry name" value="Zn_peptidase"/>
    <property type="match status" value="1"/>
</dbReference>
<dbReference type="EMBL" id="FNMZ01000007">
    <property type="protein sequence ID" value="SDX58434.1"/>
    <property type="molecule type" value="Genomic_DNA"/>
</dbReference>
<proteinExistence type="predicted"/>
<keyword evidence="2 6" id="KW-0812">Transmembrane</keyword>
<dbReference type="OrthoDB" id="9774900at2"/>
<sequence>MKWRGRRGSDNIEDRRGQSSRPVFRSRLPGGFGSGSGRSRRPGGFGGAGRRIALPRSRLGMIVLFAVMVIGALSQGGLLDDMGGGMGGGGTGGGGSGLAPSGGTATLSQTQREAGEFVSVVLADTEEVWAERFRAELGRPYDPPRLVLFTGAVRSACGGATSAAGPFYCPADRRAYLDTAFFDELSQRLGAEGDFAAAYVIAHEIGHHVEHELGVLDRARAAQAEAASPDAANAVQVRVELQADCLAGVWAMRAQERFGSLEPGDVDEALNAAARIGDDALQREAGQVVRPETFQHGTSAQRRAWFQRGFEGGTIASCDSFADGAL</sequence>
<organism evidence="7 8">
    <name type="scientific">Albimonas donghaensis</name>
    <dbReference type="NCBI Taxonomy" id="356660"/>
    <lineage>
        <taxon>Bacteria</taxon>
        <taxon>Pseudomonadati</taxon>
        <taxon>Pseudomonadota</taxon>
        <taxon>Alphaproteobacteria</taxon>
        <taxon>Rhodobacterales</taxon>
        <taxon>Paracoccaceae</taxon>
        <taxon>Albimonas</taxon>
    </lineage>
</organism>
<evidence type="ECO:0000313" key="8">
    <source>
        <dbReference type="Proteomes" id="UP000199118"/>
    </source>
</evidence>
<dbReference type="STRING" id="356660.SAMN05444336_10717"/>